<evidence type="ECO:0000313" key="1">
    <source>
        <dbReference type="EMBL" id="CAG8725033.1"/>
    </source>
</evidence>
<organism evidence="1 2">
    <name type="scientific">Dentiscutata heterogama</name>
    <dbReference type="NCBI Taxonomy" id="1316150"/>
    <lineage>
        <taxon>Eukaryota</taxon>
        <taxon>Fungi</taxon>
        <taxon>Fungi incertae sedis</taxon>
        <taxon>Mucoromycota</taxon>
        <taxon>Glomeromycotina</taxon>
        <taxon>Glomeromycetes</taxon>
        <taxon>Diversisporales</taxon>
        <taxon>Gigasporaceae</taxon>
        <taxon>Dentiscutata</taxon>
    </lineage>
</organism>
<comment type="caution">
    <text evidence="1">The sequence shown here is derived from an EMBL/GenBank/DDBJ whole genome shotgun (WGS) entry which is preliminary data.</text>
</comment>
<gene>
    <name evidence="1" type="ORF">DHETER_LOCUS13064</name>
</gene>
<accession>A0ACA9PVC7</accession>
<name>A0ACA9PVC7_9GLOM</name>
<sequence>MDINKICNKETIEPLSLISSLEADFNFDTNIEKPVLGSDLMGPLAEILPTNYSYIINEFREIDPLITDENI</sequence>
<proteinExistence type="predicted"/>
<evidence type="ECO:0000313" key="2">
    <source>
        <dbReference type="Proteomes" id="UP000789702"/>
    </source>
</evidence>
<protein>
    <submittedName>
        <fullName evidence="1">3832_t:CDS:1</fullName>
    </submittedName>
</protein>
<feature type="non-terminal residue" evidence="1">
    <location>
        <position position="71"/>
    </location>
</feature>
<keyword evidence="2" id="KW-1185">Reference proteome</keyword>
<reference evidence="1" key="1">
    <citation type="submission" date="2021-06" db="EMBL/GenBank/DDBJ databases">
        <authorList>
            <person name="Kallberg Y."/>
            <person name="Tangrot J."/>
            <person name="Rosling A."/>
        </authorList>
    </citation>
    <scope>NUCLEOTIDE SEQUENCE</scope>
    <source>
        <strain evidence="1">IL203A</strain>
    </source>
</reference>
<dbReference type="Proteomes" id="UP000789702">
    <property type="component" value="Unassembled WGS sequence"/>
</dbReference>
<dbReference type="EMBL" id="CAJVPU010034371">
    <property type="protein sequence ID" value="CAG8725033.1"/>
    <property type="molecule type" value="Genomic_DNA"/>
</dbReference>